<reference evidence="10 11" key="1">
    <citation type="submission" date="2018-04" db="EMBL/GenBank/DDBJ databases">
        <title>Complete genome sequence of the nitrogen-fixing bacterium Azospirillum humicireducens type strain SgZ-5.</title>
        <authorList>
            <person name="Yu Z."/>
        </authorList>
    </citation>
    <scope>NUCLEOTIDE SEQUENCE [LARGE SCALE GENOMIC DNA]</scope>
    <source>
        <strain evidence="10 11">SgZ-5</strain>
        <plasmid evidence="10 11">pYZ1</plasmid>
    </source>
</reference>
<keyword evidence="4 7" id="KW-0238">DNA-binding</keyword>
<feature type="DNA-binding region" description="OmpR/PhoB-type" evidence="7">
    <location>
        <begin position="126"/>
        <end position="223"/>
    </location>
</feature>
<evidence type="ECO:0000256" key="4">
    <source>
        <dbReference type="ARBA" id="ARBA00023125"/>
    </source>
</evidence>
<feature type="modified residue" description="4-aspartylphosphate" evidence="6">
    <location>
        <position position="51"/>
    </location>
</feature>
<dbReference type="AlphaFoldDB" id="A0A2R4VR13"/>
<dbReference type="SMART" id="SM00448">
    <property type="entry name" value="REC"/>
    <property type="match status" value="1"/>
</dbReference>
<organism evidence="10 11">
    <name type="scientific">Azospirillum humicireducens</name>
    <dbReference type="NCBI Taxonomy" id="1226968"/>
    <lineage>
        <taxon>Bacteria</taxon>
        <taxon>Pseudomonadati</taxon>
        <taxon>Pseudomonadota</taxon>
        <taxon>Alphaproteobacteria</taxon>
        <taxon>Rhodospirillales</taxon>
        <taxon>Azospirillaceae</taxon>
        <taxon>Azospirillum</taxon>
    </lineage>
</organism>
<dbReference type="RefSeq" id="WP_108547169.1">
    <property type="nucleotide sequence ID" value="NZ_CP028902.1"/>
</dbReference>
<evidence type="ECO:0000256" key="2">
    <source>
        <dbReference type="ARBA" id="ARBA00023012"/>
    </source>
</evidence>
<dbReference type="SMART" id="SM00862">
    <property type="entry name" value="Trans_reg_C"/>
    <property type="match status" value="1"/>
</dbReference>
<dbReference type="PROSITE" id="PS51755">
    <property type="entry name" value="OMPR_PHOB"/>
    <property type="match status" value="1"/>
</dbReference>
<evidence type="ECO:0000256" key="7">
    <source>
        <dbReference type="PROSITE-ProRule" id="PRU01091"/>
    </source>
</evidence>
<dbReference type="GO" id="GO:0000976">
    <property type="term" value="F:transcription cis-regulatory region binding"/>
    <property type="evidence" value="ECO:0007669"/>
    <property type="project" value="TreeGrafter"/>
</dbReference>
<keyword evidence="10" id="KW-0614">Plasmid</keyword>
<gene>
    <name evidence="10" type="ORF">A6A40_17600</name>
</gene>
<evidence type="ECO:0000256" key="1">
    <source>
        <dbReference type="ARBA" id="ARBA00022553"/>
    </source>
</evidence>
<name>A0A2R4VR13_9PROT</name>
<accession>A0A2R4VR13</accession>
<dbReference type="GO" id="GO:0000156">
    <property type="term" value="F:phosphorelay response regulator activity"/>
    <property type="evidence" value="ECO:0007669"/>
    <property type="project" value="TreeGrafter"/>
</dbReference>
<dbReference type="OrthoDB" id="9802426at2"/>
<dbReference type="Gene3D" id="6.10.250.690">
    <property type="match status" value="1"/>
</dbReference>
<dbReference type="PROSITE" id="PS50110">
    <property type="entry name" value="RESPONSE_REGULATORY"/>
    <property type="match status" value="1"/>
</dbReference>
<feature type="domain" description="OmpR/PhoB-type" evidence="9">
    <location>
        <begin position="126"/>
        <end position="223"/>
    </location>
</feature>
<keyword evidence="5" id="KW-0804">Transcription</keyword>
<dbReference type="Proteomes" id="UP000077405">
    <property type="component" value="Plasmid pYZ1"/>
</dbReference>
<dbReference type="FunFam" id="1.10.10.10:FF:000005">
    <property type="entry name" value="Two-component system response regulator"/>
    <property type="match status" value="1"/>
</dbReference>
<dbReference type="InterPro" id="IPR001867">
    <property type="entry name" value="OmpR/PhoB-type_DNA-bd"/>
</dbReference>
<dbReference type="PANTHER" id="PTHR48111">
    <property type="entry name" value="REGULATOR OF RPOS"/>
    <property type="match status" value="1"/>
</dbReference>
<dbReference type="CDD" id="cd00383">
    <property type="entry name" value="trans_reg_C"/>
    <property type="match status" value="1"/>
</dbReference>
<sequence>MRVLVVEDDAAVSYWIGAKLNGSGHSCRFSGDGEEALRLLAEEAFDVVVLDRMLPKLDGMEVLKRLNGTRHPPVLVLSALDETSDRVAGLRAGADDYLGKPFDFAELLVRLEHLSRRHGQAMAAPGDLLSVGDLVMDVVQRRVTRQGVPIELTDKEFRLLHILMSNPGQTVTRTMLLEKAWGYGFNPPTNLVEVHVFKLRSKIDKDFDPPLLRTVRAIGYALG</sequence>
<evidence type="ECO:0000313" key="11">
    <source>
        <dbReference type="Proteomes" id="UP000077405"/>
    </source>
</evidence>
<evidence type="ECO:0000259" key="9">
    <source>
        <dbReference type="PROSITE" id="PS51755"/>
    </source>
</evidence>
<dbReference type="InterPro" id="IPR001789">
    <property type="entry name" value="Sig_transdc_resp-reg_receiver"/>
</dbReference>
<feature type="domain" description="Response regulatory" evidence="8">
    <location>
        <begin position="2"/>
        <end position="115"/>
    </location>
</feature>
<evidence type="ECO:0000256" key="6">
    <source>
        <dbReference type="PROSITE-ProRule" id="PRU00169"/>
    </source>
</evidence>
<dbReference type="GO" id="GO:0005829">
    <property type="term" value="C:cytosol"/>
    <property type="evidence" value="ECO:0007669"/>
    <property type="project" value="TreeGrafter"/>
</dbReference>
<keyword evidence="2" id="KW-0902">Two-component regulatory system</keyword>
<dbReference type="GO" id="GO:0032993">
    <property type="term" value="C:protein-DNA complex"/>
    <property type="evidence" value="ECO:0007669"/>
    <property type="project" value="TreeGrafter"/>
</dbReference>
<evidence type="ECO:0000259" key="8">
    <source>
        <dbReference type="PROSITE" id="PS50110"/>
    </source>
</evidence>
<dbReference type="Gene3D" id="3.40.50.2300">
    <property type="match status" value="1"/>
</dbReference>
<dbReference type="InterPro" id="IPR036388">
    <property type="entry name" value="WH-like_DNA-bd_sf"/>
</dbReference>
<proteinExistence type="predicted"/>
<dbReference type="Pfam" id="PF00486">
    <property type="entry name" value="Trans_reg_C"/>
    <property type="match status" value="1"/>
</dbReference>
<keyword evidence="3" id="KW-0805">Transcription regulation</keyword>
<protein>
    <submittedName>
        <fullName evidence="10">DNA-binding response regulator</fullName>
    </submittedName>
</protein>
<keyword evidence="11" id="KW-1185">Reference proteome</keyword>
<dbReference type="Gene3D" id="1.10.10.10">
    <property type="entry name" value="Winged helix-like DNA-binding domain superfamily/Winged helix DNA-binding domain"/>
    <property type="match status" value="1"/>
</dbReference>
<dbReference type="SUPFAM" id="SSF52172">
    <property type="entry name" value="CheY-like"/>
    <property type="match status" value="1"/>
</dbReference>
<dbReference type="InterPro" id="IPR011006">
    <property type="entry name" value="CheY-like_superfamily"/>
</dbReference>
<keyword evidence="1 6" id="KW-0597">Phosphoprotein</keyword>
<dbReference type="PANTHER" id="PTHR48111:SF76">
    <property type="entry name" value="TWO-COMPONENT RESPONSE REGULATOR"/>
    <property type="match status" value="1"/>
</dbReference>
<evidence type="ECO:0000256" key="5">
    <source>
        <dbReference type="ARBA" id="ARBA00023163"/>
    </source>
</evidence>
<dbReference type="KEGG" id="ahu:A6A40_17600"/>
<dbReference type="GO" id="GO:0006355">
    <property type="term" value="P:regulation of DNA-templated transcription"/>
    <property type="evidence" value="ECO:0007669"/>
    <property type="project" value="InterPro"/>
</dbReference>
<geneLocation type="plasmid" evidence="10 11">
    <name>pYZ1</name>
</geneLocation>
<evidence type="ECO:0000313" key="10">
    <source>
        <dbReference type="EMBL" id="AWB06865.1"/>
    </source>
</evidence>
<dbReference type="InterPro" id="IPR039420">
    <property type="entry name" value="WalR-like"/>
</dbReference>
<evidence type="ECO:0000256" key="3">
    <source>
        <dbReference type="ARBA" id="ARBA00023015"/>
    </source>
</evidence>
<dbReference type="EMBL" id="CP028902">
    <property type="protein sequence ID" value="AWB06865.1"/>
    <property type="molecule type" value="Genomic_DNA"/>
</dbReference>
<dbReference type="Pfam" id="PF00072">
    <property type="entry name" value="Response_reg"/>
    <property type="match status" value="1"/>
</dbReference>